<comment type="similarity">
    <text evidence="7">Belongs to the snail C2H2-type zinc-finger protein family.</text>
</comment>
<keyword evidence="11" id="KW-1185">Reference proteome</keyword>
<dbReference type="InterPro" id="IPR050527">
    <property type="entry name" value="Snail/Krueppel_Znf"/>
</dbReference>
<proteinExistence type="inferred from homology"/>
<keyword evidence="5" id="KW-0862">Zinc</keyword>
<dbReference type="GO" id="GO:0000981">
    <property type="term" value="F:DNA-binding transcription factor activity, RNA polymerase II-specific"/>
    <property type="evidence" value="ECO:0007669"/>
    <property type="project" value="TreeGrafter"/>
</dbReference>
<keyword evidence="3" id="KW-0677">Repeat</keyword>
<sequence length="269" mass="32139">MDLQTSRLQIENIHVDQIIESNVHGYSYQTKLNKIEKPKIVSDFDNFSEPIQPILSDILQKKFEEFENHLMSRTDKIECKVSECLKNVHSLTDDFNAHRQYLLDHLNLLKPIRKRRPFYRSQVWTIDPITETGTIPLSKEYNPSNKDLNRKNMAKFSCTKCSYRFTSYGKLDKHLKTHKPENKHICFICGNRYKYQSSLYTHINTHTKERQFKCHKCSRVFSQKCNLIIHCRKHTGEKPYQCPYCNYKLRQYSNLVDHVKRKHPNLKQL</sequence>
<feature type="domain" description="C2H2-type" evidence="9">
    <location>
        <begin position="156"/>
        <end position="183"/>
    </location>
</feature>
<feature type="domain" description="C2H2-type" evidence="9">
    <location>
        <begin position="212"/>
        <end position="239"/>
    </location>
</feature>
<dbReference type="PROSITE" id="PS00028">
    <property type="entry name" value="ZINC_FINGER_C2H2_1"/>
    <property type="match status" value="4"/>
</dbReference>
<evidence type="ECO:0000256" key="3">
    <source>
        <dbReference type="ARBA" id="ARBA00022737"/>
    </source>
</evidence>
<evidence type="ECO:0000313" key="11">
    <source>
        <dbReference type="Proteomes" id="UP000790347"/>
    </source>
</evidence>
<name>A0A922HMN2_DERFA</name>
<keyword evidence="6" id="KW-0539">Nucleus</keyword>
<evidence type="ECO:0000256" key="1">
    <source>
        <dbReference type="ARBA" id="ARBA00004123"/>
    </source>
</evidence>
<dbReference type="PANTHER" id="PTHR24388:SF54">
    <property type="entry name" value="PROTEIN ESCARGOT"/>
    <property type="match status" value="1"/>
</dbReference>
<feature type="domain" description="C2H2-type" evidence="9">
    <location>
        <begin position="240"/>
        <end position="268"/>
    </location>
</feature>
<keyword evidence="2" id="KW-0479">Metal-binding</keyword>
<evidence type="ECO:0000256" key="4">
    <source>
        <dbReference type="ARBA" id="ARBA00022771"/>
    </source>
</evidence>
<dbReference type="InterPro" id="IPR013087">
    <property type="entry name" value="Znf_C2H2_type"/>
</dbReference>
<gene>
    <name evidence="10" type="ORF">DERF_014676</name>
</gene>
<dbReference type="InterPro" id="IPR036236">
    <property type="entry name" value="Znf_C2H2_sf"/>
</dbReference>
<dbReference type="GO" id="GO:0008270">
    <property type="term" value="F:zinc ion binding"/>
    <property type="evidence" value="ECO:0007669"/>
    <property type="project" value="UniProtKB-KW"/>
</dbReference>
<evidence type="ECO:0000256" key="6">
    <source>
        <dbReference type="ARBA" id="ARBA00023242"/>
    </source>
</evidence>
<dbReference type="PROSITE" id="PS50157">
    <property type="entry name" value="ZINC_FINGER_C2H2_2"/>
    <property type="match status" value="4"/>
</dbReference>
<evidence type="ECO:0000256" key="7">
    <source>
        <dbReference type="ARBA" id="ARBA00037948"/>
    </source>
</evidence>
<dbReference type="Gene3D" id="3.30.160.60">
    <property type="entry name" value="Classic Zinc Finger"/>
    <property type="match status" value="3"/>
</dbReference>
<protein>
    <recommendedName>
        <fullName evidence="9">C2H2-type domain-containing protein</fullName>
    </recommendedName>
</protein>
<dbReference type="Pfam" id="PF00096">
    <property type="entry name" value="zf-C2H2"/>
    <property type="match status" value="3"/>
</dbReference>
<accession>A0A922HMN2</accession>
<dbReference type="Proteomes" id="UP000790347">
    <property type="component" value="Unassembled WGS sequence"/>
</dbReference>
<reference evidence="10" key="1">
    <citation type="submission" date="2013-05" db="EMBL/GenBank/DDBJ databases">
        <authorList>
            <person name="Yim A.K.Y."/>
            <person name="Chan T.F."/>
            <person name="Ji K.M."/>
            <person name="Liu X.Y."/>
            <person name="Zhou J.W."/>
            <person name="Li R.Q."/>
            <person name="Yang K.Y."/>
            <person name="Li J."/>
            <person name="Li M."/>
            <person name="Law P.T.W."/>
            <person name="Wu Y.L."/>
            <person name="Cai Z.L."/>
            <person name="Qin H."/>
            <person name="Bao Y."/>
            <person name="Leung R.K.K."/>
            <person name="Ng P.K.S."/>
            <person name="Zou J."/>
            <person name="Zhong X.J."/>
            <person name="Ran P.X."/>
            <person name="Zhong N.S."/>
            <person name="Liu Z.G."/>
            <person name="Tsui S.K.W."/>
        </authorList>
    </citation>
    <scope>NUCLEOTIDE SEQUENCE</scope>
    <source>
        <strain evidence="10">Derf</strain>
        <tissue evidence="10">Whole organism</tissue>
    </source>
</reference>
<evidence type="ECO:0000256" key="2">
    <source>
        <dbReference type="ARBA" id="ARBA00022723"/>
    </source>
</evidence>
<feature type="domain" description="C2H2-type" evidence="9">
    <location>
        <begin position="184"/>
        <end position="211"/>
    </location>
</feature>
<dbReference type="PANTHER" id="PTHR24388">
    <property type="entry name" value="ZINC FINGER PROTEIN"/>
    <property type="match status" value="1"/>
</dbReference>
<organism evidence="10 11">
    <name type="scientific">Dermatophagoides farinae</name>
    <name type="common">American house dust mite</name>
    <dbReference type="NCBI Taxonomy" id="6954"/>
    <lineage>
        <taxon>Eukaryota</taxon>
        <taxon>Metazoa</taxon>
        <taxon>Ecdysozoa</taxon>
        <taxon>Arthropoda</taxon>
        <taxon>Chelicerata</taxon>
        <taxon>Arachnida</taxon>
        <taxon>Acari</taxon>
        <taxon>Acariformes</taxon>
        <taxon>Sarcoptiformes</taxon>
        <taxon>Astigmata</taxon>
        <taxon>Psoroptidia</taxon>
        <taxon>Analgoidea</taxon>
        <taxon>Pyroglyphidae</taxon>
        <taxon>Dermatophagoidinae</taxon>
        <taxon>Dermatophagoides</taxon>
    </lineage>
</organism>
<dbReference type="SMART" id="SM00355">
    <property type="entry name" value="ZnF_C2H2"/>
    <property type="match status" value="4"/>
</dbReference>
<evidence type="ECO:0000313" key="10">
    <source>
        <dbReference type="EMBL" id="KAH9493952.1"/>
    </source>
</evidence>
<comment type="subcellular location">
    <subcellularLocation>
        <location evidence="1">Nucleus</location>
    </subcellularLocation>
</comment>
<dbReference type="AlphaFoldDB" id="A0A922HMN2"/>
<evidence type="ECO:0000259" key="9">
    <source>
        <dbReference type="PROSITE" id="PS50157"/>
    </source>
</evidence>
<dbReference type="SUPFAM" id="SSF57667">
    <property type="entry name" value="beta-beta-alpha zinc fingers"/>
    <property type="match status" value="3"/>
</dbReference>
<dbReference type="GO" id="GO:0000978">
    <property type="term" value="F:RNA polymerase II cis-regulatory region sequence-specific DNA binding"/>
    <property type="evidence" value="ECO:0007669"/>
    <property type="project" value="TreeGrafter"/>
</dbReference>
<reference evidence="10" key="2">
    <citation type="journal article" date="2022" name="Res Sq">
        <title>Comparative Genomics Reveals Insights into the Divergent Evolution of Astigmatic Mites and Household Pest Adaptations.</title>
        <authorList>
            <person name="Xiong Q."/>
            <person name="Wan A.T.-Y."/>
            <person name="Liu X.-Y."/>
            <person name="Fung C.S.-H."/>
            <person name="Xiao X."/>
            <person name="Malainual N."/>
            <person name="Hou J."/>
            <person name="Wang L."/>
            <person name="Wang M."/>
            <person name="Yang K."/>
            <person name="Cui Y."/>
            <person name="Leung E."/>
            <person name="Nong W."/>
            <person name="Shin S.-K."/>
            <person name="Au S."/>
            <person name="Jeong K.Y."/>
            <person name="Chew F.T."/>
            <person name="Hui J."/>
            <person name="Leung T.F."/>
            <person name="Tungtrongchitr A."/>
            <person name="Zhong N."/>
            <person name="Liu Z."/>
            <person name="Tsui S."/>
        </authorList>
    </citation>
    <scope>NUCLEOTIDE SEQUENCE</scope>
    <source>
        <strain evidence="10">Derf</strain>
        <tissue evidence="10">Whole organism</tissue>
    </source>
</reference>
<evidence type="ECO:0000256" key="5">
    <source>
        <dbReference type="ARBA" id="ARBA00022833"/>
    </source>
</evidence>
<dbReference type="EMBL" id="ASGP02000008">
    <property type="protein sequence ID" value="KAH9493952.1"/>
    <property type="molecule type" value="Genomic_DNA"/>
</dbReference>
<dbReference type="FunFam" id="3.30.160.60:FF:000446">
    <property type="entry name" value="Zinc finger protein"/>
    <property type="match status" value="1"/>
</dbReference>
<comment type="caution">
    <text evidence="10">The sequence shown here is derived from an EMBL/GenBank/DDBJ whole genome shotgun (WGS) entry which is preliminary data.</text>
</comment>
<dbReference type="GO" id="GO:0005634">
    <property type="term" value="C:nucleus"/>
    <property type="evidence" value="ECO:0007669"/>
    <property type="project" value="UniProtKB-SubCell"/>
</dbReference>
<evidence type="ECO:0000256" key="8">
    <source>
        <dbReference type="PROSITE-ProRule" id="PRU00042"/>
    </source>
</evidence>
<keyword evidence="4 8" id="KW-0863">Zinc-finger</keyword>